<dbReference type="AlphaFoldDB" id="A0AAD7W3V6"/>
<name>A0AAD7W3V6_9TELE</name>
<dbReference type="Proteomes" id="UP001221898">
    <property type="component" value="Unassembled WGS sequence"/>
</dbReference>
<gene>
    <name evidence="1" type="ORF">AAFF_G00236420</name>
</gene>
<organism evidence="1 2">
    <name type="scientific">Aldrovandia affinis</name>
    <dbReference type="NCBI Taxonomy" id="143900"/>
    <lineage>
        <taxon>Eukaryota</taxon>
        <taxon>Metazoa</taxon>
        <taxon>Chordata</taxon>
        <taxon>Craniata</taxon>
        <taxon>Vertebrata</taxon>
        <taxon>Euteleostomi</taxon>
        <taxon>Actinopterygii</taxon>
        <taxon>Neopterygii</taxon>
        <taxon>Teleostei</taxon>
        <taxon>Notacanthiformes</taxon>
        <taxon>Halosauridae</taxon>
        <taxon>Aldrovandia</taxon>
    </lineage>
</organism>
<reference evidence="1" key="1">
    <citation type="journal article" date="2023" name="Science">
        <title>Genome structures resolve the early diversification of teleost fishes.</title>
        <authorList>
            <person name="Parey E."/>
            <person name="Louis A."/>
            <person name="Montfort J."/>
            <person name="Bouchez O."/>
            <person name="Roques C."/>
            <person name="Iampietro C."/>
            <person name="Lluch J."/>
            <person name="Castinel A."/>
            <person name="Donnadieu C."/>
            <person name="Desvignes T."/>
            <person name="Floi Bucao C."/>
            <person name="Jouanno E."/>
            <person name="Wen M."/>
            <person name="Mejri S."/>
            <person name="Dirks R."/>
            <person name="Jansen H."/>
            <person name="Henkel C."/>
            <person name="Chen W.J."/>
            <person name="Zahm M."/>
            <person name="Cabau C."/>
            <person name="Klopp C."/>
            <person name="Thompson A.W."/>
            <person name="Robinson-Rechavi M."/>
            <person name="Braasch I."/>
            <person name="Lecointre G."/>
            <person name="Bobe J."/>
            <person name="Postlethwait J.H."/>
            <person name="Berthelot C."/>
            <person name="Roest Crollius H."/>
            <person name="Guiguen Y."/>
        </authorList>
    </citation>
    <scope>NUCLEOTIDE SEQUENCE</scope>
    <source>
        <strain evidence="1">NC1722</strain>
    </source>
</reference>
<dbReference type="EMBL" id="JAINUG010000311">
    <property type="protein sequence ID" value="KAJ8378770.1"/>
    <property type="molecule type" value="Genomic_DNA"/>
</dbReference>
<evidence type="ECO:0000313" key="2">
    <source>
        <dbReference type="Proteomes" id="UP001221898"/>
    </source>
</evidence>
<protein>
    <submittedName>
        <fullName evidence="1">Uncharacterized protein</fullName>
    </submittedName>
</protein>
<comment type="caution">
    <text evidence="1">The sequence shown here is derived from an EMBL/GenBank/DDBJ whole genome shotgun (WGS) entry which is preliminary data.</text>
</comment>
<sequence length="129" mass="13642">MTAAIMALSRCTQAQPPLCTSPLQSVLCDLHNGTSQADLKSTSPNGLLAASLTAYQQPPNNLHCDYSGLASKPESRGAPLSFWSSQLLSLCREATVTYLSYYSGRSFAVWVPGPGSVDMAVTTLPDCQG</sequence>
<accession>A0AAD7W3V6</accession>
<evidence type="ECO:0000313" key="1">
    <source>
        <dbReference type="EMBL" id="KAJ8378770.1"/>
    </source>
</evidence>
<proteinExistence type="predicted"/>
<keyword evidence="2" id="KW-1185">Reference proteome</keyword>